<gene>
    <name evidence="1" type="ORF">FEMY_23950</name>
</gene>
<reference evidence="1 2" key="1">
    <citation type="submission" date="2016-01" db="EMBL/GenBank/DDBJ databases">
        <title>Genome sequence of the acidophilic iron oxidising Ferrovum strain Z-31.</title>
        <authorList>
            <person name="Poehlein A."/>
            <person name="Ullrich S.R."/>
            <person name="Schloemann M."/>
            <person name="Muehling M."/>
            <person name="Daniel R."/>
        </authorList>
    </citation>
    <scope>NUCLEOTIDE SEQUENCE [LARGE SCALE GENOMIC DNA]</scope>
    <source>
        <strain evidence="1 2">Z-31</strain>
    </source>
</reference>
<dbReference type="PATRIC" id="fig|1789004.3.peg.2539"/>
<proteinExistence type="predicted"/>
<keyword evidence="2" id="KW-1185">Reference proteome</keyword>
<evidence type="ECO:0000313" key="1">
    <source>
        <dbReference type="EMBL" id="KXW57086.1"/>
    </source>
</evidence>
<dbReference type="AlphaFoldDB" id="A0A149VV75"/>
<dbReference type="Proteomes" id="UP000075653">
    <property type="component" value="Unassembled WGS sequence"/>
</dbReference>
<sequence length="78" mass="8882">MIRTVISLDDSDKCWLDQQAAIQHVPMTEVVRQAVQAMRIARQHSGEDFQTLLASTSGIWCHGDGLAWQQSARDEWTR</sequence>
<protein>
    <recommendedName>
        <fullName evidence="3">CopG family transcriptional regulator</fullName>
    </recommendedName>
</protein>
<evidence type="ECO:0000313" key="2">
    <source>
        <dbReference type="Proteomes" id="UP000075653"/>
    </source>
</evidence>
<dbReference type="EMBL" id="LRRD01000129">
    <property type="protein sequence ID" value="KXW57086.1"/>
    <property type="molecule type" value="Genomic_DNA"/>
</dbReference>
<evidence type="ECO:0008006" key="3">
    <source>
        <dbReference type="Google" id="ProtNLM"/>
    </source>
</evidence>
<name>A0A149VV75_9PROT</name>
<comment type="caution">
    <text evidence="1">The sequence shown here is derived from an EMBL/GenBank/DDBJ whole genome shotgun (WGS) entry which is preliminary data.</text>
</comment>
<organism evidence="1 2">
    <name type="scientific">Ferrovum myxofaciens</name>
    <dbReference type="NCBI Taxonomy" id="416213"/>
    <lineage>
        <taxon>Bacteria</taxon>
        <taxon>Pseudomonadati</taxon>
        <taxon>Pseudomonadota</taxon>
        <taxon>Betaproteobacteria</taxon>
        <taxon>Ferrovales</taxon>
        <taxon>Ferrovaceae</taxon>
        <taxon>Ferrovum</taxon>
    </lineage>
</organism>
<dbReference type="RefSeq" id="WP_062188630.1">
    <property type="nucleotide sequence ID" value="NZ_LRRD01000129.1"/>
</dbReference>
<accession>A0A149VV75</accession>